<protein>
    <submittedName>
        <fullName evidence="1">Uncharacterized protein</fullName>
    </submittedName>
</protein>
<dbReference type="AlphaFoldDB" id="A0A6T7Y3K5"/>
<dbReference type="EMBL" id="HBEZ01022836">
    <property type="protein sequence ID" value="CAD8634953.1"/>
    <property type="molecule type" value="Transcribed_RNA"/>
</dbReference>
<sequence length="693" mass="74138">MPCTIGQDSCSRSKGMVCADLGVTKPFGIDLFNIGSSPTPKIPGYLNEAFFSAMKFIGLYDSQDANPGCYSMSSLVADLRNFSQRYFPGKTIPPAALASSWQFCIPDPARLQVQNAGSGSAVDQVKELILKMWGCGLTTTTRTAAGSGCYRLRLRDSGSSCYPWFPVKAVGQLGRPALSGNSDSMCKNVGPASGAPGTCLSLADARASCASMATWKTFNLSAQTVCSSDYWDSYFYPPSCSMGTCNWTHIPYFLGFPNTSSDVNGWKIGDTDAAITALKRYCAQCKIYNHNGYISDPNYFPSKTCNFSTWADFQWPYFQGPTYCTYAPVETVYTLYGCTAAPVWDGALSGGRTIFDTNRIHGDYFGARAAVPLVDFAAKLAPVLQWGCDFTLALRLHARLGIAISLPELCSVFDFTTDKMMQMQVCRAAARSSPFRISAQDFAERFAIYSPAFWMQALMSSANSTSGAFAGVKTIASSLLGTVTGPLGVLIQGVDTCAAGQYLTAGCFMRFTGLVDLFTMATGAVDVVIGATQCSMGAGTGLPPPRVGISLKGDAVMALYNLSVCTQDSDCAGGSVCATGDSDMTKWITYQFFSSPKQVFDLFEWLLDGLADFDILANGRPCASTEGENRFVADALSWLVGKPVSKTSFRFCTPRMDPLGAVNMVAGMVSSVGSVGSASVYSIKGLSRSMPSR</sequence>
<name>A0A6T7Y3K5_9CRYP</name>
<evidence type="ECO:0000313" key="1">
    <source>
        <dbReference type="EMBL" id="CAD8634953.1"/>
    </source>
</evidence>
<proteinExistence type="predicted"/>
<organism evidence="1">
    <name type="scientific">Cryptomonas curvata</name>
    <dbReference type="NCBI Taxonomy" id="233186"/>
    <lineage>
        <taxon>Eukaryota</taxon>
        <taxon>Cryptophyceae</taxon>
        <taxon>Cryptomonadales</taxon>
        <taxon>Cryptomonadaceae</taxon>
        <taxon>Cryptomonas</taxon>
    </lineage>
</organism>
<accession>A0A6T7Y3K5</accession>
<reference evidence="1" key="1">
    <citation type="submission" date="2021-01" db="EMBL/GenBank/DDBJ databases">
        <authorList>
            <person name="Corre E."/>
            <person name="Pelletier E."/>
            <person name="Niang G."/>
            <person name="Scheremetjew M."/>
            <person name="Finn R."/>
            <person name="Kale V."/>
            <person name="Holt S."/>
            <person name="Cochrane G."/>
            <person name="Meng A."/>
            <person name="Brown T."/>
            <person name="Cohen L."/>
        </authorList>
    </citation>
    <scope>NUCLEOTIDE SEQUENCE</scope>
    <source>
        <strain evidence="1">CCAP979/52</strain>
    </source>
</reference>
<evidence type="ECO:0000313" key="2">
    <source>
        <dbReference type="EMBL" id="CAD8634954.1"/>
    </source>
</evidence>
<gene>
    <name evidence="1" type="ORF">CCUR1050_LOCUS12634</name>
    <name evidence="2" type="ORF">CCUR1050_LOCUS12635</name>
</gene>
<dbReference type="EMBL" id="HBEZ01022838">
    <property type="protein sequence ID" value="CAD8634954.1"/>
    <property type="molecule type" value="Transcribed_RNA"/>
</dbReference>